<dbReference type="SUPFAM" id="SSF51658">
    <property type="entry name" value="Xylose isomerase-like"/>
    <property type="match status" value="1"/>
</dbReference>
<dbReference type="Proteomes" id="UP000027982">
    <property type="component" value="Chromosome"/>
</dbReference>
<sequence>MRLSVQLYTLRDALSQDLPGTLAKVREIGLEYVELAGTYDRSADEWKALLAKNGLTASGSHIGIDALSSDLDAVIADAKTIGFKYVILPWIGNDVYADGWEKVAKRLEPIGRKLKEAGLTLAYHNHAFEFENGGLDTFYTSADADLVKAQLDLAWVQIGGADPAAYIRKYAGRVPLVHLKDFDPALTPQWRPAGEGKVDWDGVLAACQEVGVEFGSLELDESPIDPIEAVRKSFDYFHAKGLR</sequence>
<feature type="domain" description="Xylose isomerase-like TIM barrel" evidence="1">
    <location>
        <begin position="22"/>
        <end position="236"/>
    </location>
</feature>
<keyword evidence="2" id="KW-0413">Isomerase</keyword>
<dbReference type="PANTHER" id="PTHR12110:SF41">
    <property type="entry name" value="INOSOSE DEHYDRATASE"/>
    <property type="match status" value="1"/>
</dbReference>
<gene>
    <name evidence="2" type="ORF">OP10G_1427</name>
</gene>
<keyword evidence="3" id="KW-1185">Reference proteome</keyword>
<dbReference type="RefSeq" id="WP_025226591.1">
    <property type="nucleotide sequence ID" value="NZ_CP007139.1"/>
</dbReference>
<dbReference type="PANTHER" id="PTHR12110">
    <property type="entry name" value="HYDROXYPYRUVATE ISOMERASE"/>
    <property type="match status" value="1"/>
</dbReference>
<evidence type="ECO:0000313" key="2">
    <source>
        <dbReference type="EMBL" id="AIE84795.1"/>
    </source>
</evidence>
<organism evidence="2 3">
    <name type="scientific">Fimbriimonas ginsengisoli Gsoil 348</name>
    <dbReference type="NCBI Taxonomy" id="661478"/>
    <lineage>
        <taxon>Bacteria</taxon>
        <taxon>Bacillati</taxon>
        <taxon>Armatimonadota</taxon>
        <taxon>Fimbriimonadia</taxon>
        <taxon>Fimbriimonadales</taxon>
        <taxon>Fimbriimonadaceae</taxon>
        <taxon>Fimbriimonas</taxon>
    </lineage>
</organism>
<dbReference type="AlphaFoldDB" id="A0A068NPV0"/>
<dbReference type="Pfam" id="PF01261">
    <property type="entry name" value="AP_endonuc_2"/>
    <property type="match status" value="1"/>
</dbReference>
<dbReference type="GO" id="GO:0016853">
    <property type="term" value="F:isomerase activity"/>
    <property type="evidence" value="ECO:0007669"/>
    <property type="project" value="UniProtKB-KW"/>
</dbReference>
<accession>A0A068NPV0</accession>
<dbReference type="KEGG" id="fgi:OP10G_1427"/>
<protein>
    <submittedName>
        <fullName evidence="2">Xylose isomerase domain-containing protein</fullName>
    </submittedName>
</protein>
<evidence type="ECO:0000259" key="1">
    <source>
        <dbReference type="Pfam" id="PF01261"/>
    </source>
</evidence>
<reference evidence="2 3" key="1">
    <citation type="journal article" date="2014" name="PLoS ONE">
        <title>The first complete genome sequence of the class fimbriimonadia in the phylum armatimonadetes.</title>
        <authorList>
            <person name="Hu Z.Y."/>
            <person name="Wang Y.Z."/>
            <person name="Im W.T."/>
            <person name="Wang S.Y."/>
            <person name="Zhao G.P."/>
            <person name="Zheng H.J."/>
            <person name="Quan Z.X."/>
        </authorList>
    </citation>
    <scope>NUCLEOTIDE SEQUENCE [LARGE SCALE GENOMIC DNA]</scope>
    <source>
        <strain evidence="2">Gsoil 348</strain>
    </source>
</reference>
<dbReference type="Gene3D" id="3.20.20.150">
    <property type="entry name" value="Divalent-metal-dependent TIM barrel enzymes"/>
    <property type="match status" value="1"/>
</dbReference>
<name>A0A068NPV0_FIMGI</name>
<dbReference type="STRING" id="661478.OP10G_1427"/>
<dbReference type="InterPro" id="IPR050312">
    <property type="entry name" value="IolE/XylAMocC-like"/>
</dbReference>
<dbReference type="eggNOG" id="COG1082">
    <property type="taxonomic scope" value="Bacteria"/>
</dbReference>
<dbReference type="InterPro" id="IPR013022">
    <property type="entry name" value="Xyl_isomerase-like_TIM-brl"/>
</dbReference>
<dbReference type="InterPro" id="IPR036237">
    <property type="entry name" value="Xyl_isomerase-like_sf"/>
</dbReference>
<proteinExistence type="predicted"/>
<dbReference type="EMBL" id="CP007139">
    <property type="protein sequence ID" value="AIE84795.1"/>
    <property type="molecule type" value="Genomic_DNA"/>
</dbReference>
<evidence type="ECO:0000313" key="3">
    <source>
        <dbReference type="Proteomes" id="UP000027982"/>
    </source>
</evidence>
<dbReference type="HOGENOM" id="CLU_059523_1_0_0"/>
<dbReference type="OrthoDB" id="9798407at2"/>